<dbReference type="EMBL" id="LJBN01000234">
    <property type="protein sequence ID" value="OOQ81919.1"/>
    <property type="molecule type" value="Genomic_DNA"/>
</dbReference>
<evidence type="ECO:0000256" key="1">
    <source>
        <dbReference type="ARBA" id="ARBA00009009"/>
    </source>
</evidence>
<reference evidence="5" key="1">
    <citation type="submission" date="2015-09" db="EMBL/GenBank/DDBJ databases">
        <authorList>
            <person name="Fill T.P."/>
            <person name="Baretta J.F."/>
            <person name="de Almeida L.G."/>
            <person name="Rocha M."/>
            <person name="de Souza D.H."/>
            <person name="Malavazi I."/>
            <person name="Cerdeira L.T."/>
            <person name="Hong H."/>
            <person name="Samborskyy M."/>
            <person name="de Vasconcelos A.T."/>
            <person name="Leadlay P."/>
            <person name="Rodrigues-Filho E."/>
        </authorList>
    </citation>
    <scope>NUCLEOTIDE SEQUENCE [LARGE SCALE GENOMIC DNA]</scope>
    <source>
        <strain evidence="5">LaBioMMi 136</strain>
    </source>
</reference>
<comment type="similarity">
    <text evidence="1">Belongs to the class-A beta-lactamase family.</text>
</comment>
<dbReference type="AlphaFoldDB" id="A0A1S9R8R3"/>
<dbReference type="InterPro" id="IPR001466">
    <property type="entry name" value="Beta-lactam-related"/>
</dbReference>
<evidence type="ECO:0000259" key="3">
    <source>
        <dbReference type="Pfam" id="PF00144"/>
    </source>
</evidence>
<dbReference type="Proteomes" id="UP000190744">
    <property type="component" value="Unassembled WGS sequence"/>
</dbReference>
<feature type="domain" description="Beta-lactamase-related" evidence="3">
    <location>
        <begin position="22"/>
        <end position="378"/>
    </location>
</feature>
<keyword evidence="2" id="KW-0378">Hydrolase</keyword>
<proteinExistence type="inferred from homology"/>
<gene>
    <name evidence="4" type="ORF">PEBR_41179</name>
</gene>
<protein>
    <submittedName>
        <fullName evidence="4">Esterase</fullName>
    </submittedName>
</protein>
<evidence type="ECO:0000313" key="4">
    <source>
        <dbReference type="EMBL" id="OOQ81919.1"/>
    </source>
</evidence>
<name>A0A1S9R8R3_PENBI</name>
<sequence>MDSLDRILDEFTDPSTGSLHAATFIVVDNSGKTIYSRASGRTKTDIHSAESLGLDGLYWVASMTKLVTAVSVMQLVERGVLSLDDDVRKWVPELANIQILQGMTQGDSHGSMQPYFRTVQGKITPRSSDLLKEWSKSVGRSAHTFTGSMEGYTHPLLFEPGTSWGYGAGLDWAGRLIENVCNCSLEEYMKKNIWSKLGVTSTTFHPELYPDSLPPKLEMANRVSLGQEAKSIKAGSVILGQPLKDDLGGIGLWSTPKDFVKLLTALLRGGEPLLTKDSLDILFRPQLRDASRAAMPLSLGSRMRDILGIRSVNVIDQADHCLAGTITLKDIPGRRPRGTVSWSGLPNLHWWIDPKTGITATLFTQLLPPGDAVVTGLLIDLETALYKAIRESDSVGRRGKL</sequence>
<evidence type="ECO:0000313" key="5">
    <source>
        <dbReference type="Proteomes" id="UP000190744"/>
    </source>
</evidence>
<dbReference type="GO" id="GO:0016787">
    <property type="term" value="F:hydrolase activity"/>
    <property type="evidence" value="ECO:0007669"/>
    <property type="project" value="UniProtKB-KW"/>
</dbReference>
<dbReference type="Gene3D" id="3.40.710.10">
    <property type="entry name" value="DD-peptidase/beta-lactamase superfamily"/>
    <property type="match status" value="1"/>
</dbReference>
<dbReference type="InterPro" id="IPR050789">
    <property type="entry name" value="Diverse_Enzym_Activities"/>
</dbReference>
<dbReference type="PANTHER" id="PTHR43283:SF17">
    <property type="entry name" value="(LOVD), PUTATIVE (AFU_ORTHOLOGUE AFUA_5G00920)-RELATED"/>
    <property type="match status" value="1"/>
</dbReference>
<dbReference type="PANTHER" id="PTHR43283">
    <property type="entry name" value="BETA-LACTAMASE-RELATED"/>
    <property type="match status" value="1"/>
</dbReference>
<dbReference type="SUPFAM" id="SSF56601">
    <property type="entry name" value="beta-lactamase/transpeptidase-like"/>
    <property type="match status" value="1"/>
</dbReference>
<evidence type="ECO:0000256" key="2">
    <source>
        <dbReference type="ARBA" id="ARBA00022801"/>
    </source>
</evidence>
<dbReference type="Pfam" id="PF00144">
    <property type="entry name" value="Beta-lactamase"/>
    <property type="match status" value="1"/>
</dbReference>
<dbReference type="InterPro" id="IPR012338">
    <property type="entry name" value="Beta-lactam/transpept-like"/>
</dbReference>
<organism evidence="4 5">
    <name type="scientific">Penicillium brasilianum</name>
    <dbReference type="NCBI Taxonomy" id="104259"/>
    <lineage>
        <taxon>Eukaryota</taxon>
        <taxon>Fungi</taxon>
        <taxon>Dikarya</taxon>
        <taxon>Ascomycota</taxon>
        <taxon>Pezizomycotina</taxon>
        <taxon>Eurotiomycetes</taxon>
        <taxon>Eurotiomycetidae</taxon>
        <taxon>Eurotiales</taxon>
        <taxon>Aspergillaceae</taxon>
        <taxon>Penicillium</taxon>
    </lineage>
</organism>
<comment type="caution">
    <text evidence="4">The sequence shown here is derived from an EMBL/GenBank/DDBJ whole genome shotgun (WGS) entry which is preliminary data.</text>
</comment>
<accession>A0A1S9R8R3</accession>